<dbReference type="Proteomes" id="UP001220022">
    <property type="component" value="Unassembled WGS sequence"/>
</dbReference>
<gene>
    <name evidence="1" type="ORF">P2L57_35050</name>
</gene>
<dbReference type="InterPro" id="IPR011047">
    <property type="entry name" value="Quinoprotein_ADH-like_sf"/>
</dbReference>
<evidence type="ECO:0000313" key="1">
    <source>
        <dbReference type="EMBL" id="MDF2260747.1"/>
    </source>
</evidence>
<keyword evidence="2" id="KW-1185">Reference proteome</keyword>
<dbReference type="RefSeq" id="WP_275821685.1">
    <property type="nucleotide sequence ID" value="NZ_BAAANM010000039.1"/>
</dbReference>
<organism evidence="1 2">
    <name type="scientific">Streptantibioticus ferralitis</name>
    <dbReference type="NCBI Taxonomy" id="236510"/>
    <lineage>
        <taxon>Bacteria</taxon>
        <taxon>Bacillati</taxon>
        <taxon>Actinomycetota</taxon>
        <taxon>Actinomycetes</taxon>
        <taxon>Kitasatosporales</taxon>
        <taxon>Streptomycetaceae</taxon>
        <taxon>Streptantibioticus</taxon>
    </lineage>
</organism>
<dbReference type="Gene3D" id="2.130.10.10">
    <property type="entry name" value="YVTN repeat-like/Quinoprotein amine dehydrogenase"/>
    <property type="match status" value="1"/>
</dbReference>
<dbReference type="SUPFAM" id="SSF50998">
    <property type="entry name" value="Quinoprotein alcohol dehydrogenase-like"/>
    <property type="match status" value="1"/>
</dbReference>
<dbReference type="InterPro" id="IPR015943">
    <property type="entry name" value="WD40/YVTN_repeat-like_dom_sf"/>
</dbReference>
<sequence>MGKVVWTQSAQLLPEDADIISVPGMWFSGDDVFKRILDGAIACNLTTGRQHWKVPTPSTNPCEAADNIVNNKVAVEYGKLCDGIVIVDAPTGRVARKKQWATSLDDTSISVDVAMSGDAVVMTTEGTTPAFYVSIGKELWRVRCAAPSSAARR</sequence>
<name>A0ABT5ZAU4_9ACTN</name>
<proteinExistence type="predicted"/>
<reference evidence="1 2" key="1">
    <citation type="submission" date="2023-03" db="EMBL/GenBank/DDBJ databases">
        <title>Draft genome sequence of type strain Streptomyces ferralitis JCM 14344.</title>
        <authorList>
            <person name="Klaysubun C."/>
            <person name="Duangmal K."/>
        </authorList>
    </citation>
    <scope>NUCLEOTIDE SEQUENCE [LARGE SCALE GENOMIC DNA]</scope>
    <source>
        <strain evidence="1 2">JCM 14344</strain>
    </source>
</reference>
<dbReference type="EMBL" id="JARHTQ010000039">
    <property type="protein sequence ID" value="MDF2260747.1"/>
    <property type="molecule type" value="Genomic_DNA"/>
</dbReference>
<accession>A0ABT5ZAU4</accession>
<evidence type="ECO:0000313" key="2">
    <source>
        <dbReference type="Proteomes" id="UP001220022"/>
    </source>
</evidence>
<protein>
    <submittedName>
        <fullName evidence="1">Uncharacterized protein</fullName>
    </submittedName>
</protein>
<comment type="caution">
    <text evidence="1">The sequence shown here is derived from an EMBL/GenBank/DDBJ whole genome shotgun (WGS) entry which is preliminary data.</text>
</comment>